<evidence type="ECO:0000313" key="7">
    <source>
        <dbReference type="EMBL" id="QDT66294.1"/>
    </source>
</evidence>
<feature type="active site" evidence="4">
    <location>
        <position position="40"/>
    </location>
</feature>
<dbReference type="InterPro" id="IPR036046">
    <property type="entry name" value="Acylphosphatase-like_dom_sf"/>
</dbReference>
<dbReference type="AlphaFoldDB" id="A0A517TD45"/>
<comment type="similarity">
    <text evidence="1 5">Belongs to the acylphosphatase family.</text>
</comment>
<sequence>MSSEQVRRRVVYSGRVQGVGFRATTQAISSRFEVTGFVRNLPDGTVELETEGSPEVTGAFLSAISLRMANNISGQDVTEIPLVGDESQFRITR</sequence>
<dbReference type="EMBL" id="CP036316">
    <property type="protein sequence ID" value="QDT66294.1"/>
    <property type="molecule type" value="Genomic_DNA"/>
</dbReference>
<dbReference type="PROSITE" id="PS51160">
    <property type="entry name" value="ACYLPHOSPHATASE_3"/>
    <property type="match status" value="1"/>
</dbReference>
<dbReference type="InterPro" id="IPR020456">
    <property type="entry name" value="Acylphosphatase"/>
</dbReference>
<evidence type="ECO:0000256" key="3">
    <source>
        <dbReference type="ARBA" id="ARBA00047645"/>
    </source>
</evidence>
<protein>
    <recommendedName>
        <fullName evidence="2 4">acylphosphatase</fullName>
        <ecNumber evidence="2 4">3.6.1.7</ecNumber>
    </recommendedName>
</protein>
<name>A0A517TD45_9PLAN</name>
<dbReference type="Gene3D" id="3.30.70.100">
    <property type="match status" value="1"/>
</dbReference>
<dbReference type="PANTHER" id="PTHR47268:SF4">
    <property type="entry name" value="ACYLPHOSPHATASE"/>
    <property type="match status" value="1"/>
</dbReference>
<reference evidence="7 8" key="1">
    <citation type="submission" date="2019-02" db="EMBL/GenBank/DDBJ databases">
        <title>Deep-cultivation of Planctomycetes and their phenomic and genomic characterization uncovers novel biology.</title>
        <authorList>
            <person name="Wiegand S."/>
            <person name="Jogler M."/>
            <person name="Boedeker C."/>
            <person name="Pinto D."/>
            <person name="Vollmers J."/>
            <person name="Rivas-Marin E."/>
            <person name="Kohn T."/>
            <person name="Peeters S.H."/>
            <person name="Heuer A."/>
            <person name="Rast P."/>
            <person name="Oberbeckmann S."/>
            <person name="Bunk B."/>
            <person name="Jeske O."/>
            <person name="Meyerdierks A."/>
            <person name="Storesund J.E."/>
            <person name="Kallscheuer N."/>
            <person name="Luecker S."/>
            <person name="Lage O.M."/>
            <person name="Pohl T."/>
            <person name="Merkel B.J."/>
            <person name="Hornburger P."/>
            <person name="Mueller R.-W."/>
            <person name="Bruemmer F."/>
            <person name="Labrenz M."/>
            <person name="Spormann A.M."/>
            <person name="Op den Camp H."/>
            <person name="Overmann J."/>
            <person name="Amann R."/>
            <person name="Jetten M.S.M."/>
            <person name="Mascher T."/>
            <person name="Medema M.H."/>
            <person name="Devos D.P."/>
            <person name="Kaster A.-K."/>
            <person name="Ovreas L."/>
            <person name="Rohde M."/>
            <person name="Galperin M.Y."/>
            <person name="Jogler C."/>
        </authorList>
    </citation>
    <scope>NUCLEOTIDE SEQUENCE [LARGE SCALE GENOMIC DNA]</scope>
    <source>
        <strain evidence="7 8">V22</strain>
    </source>
</reference>
<dbReference type="InterPro" id="IPR001792">
    <property type="entry name" value="Acylphosphatase-like_dom"/>
</dbReference>
<keyword evidence="4 7" id="KW-0378">Hydrolase</keyword>
<evidence type="ECO:0000256" key="2">
    <source>
        <dbReference type="ARBA" id="ARBA00012150"/>
    </source>
</evidence>
<evidence type="ECO:0000256" key="4">
    <source>
        <dbReference type="PROSITE-ProRule" id="PRU00520"/>
    </source>
</evidence>
<feature type="active site" evidence="4">
    <location>
        <position position="22"/>
    </location>
</feature>
<dbReference type="SUPFAM" id="SSF54975">
    <property type="entry name" value="Acylphosphatase/BLUF domain-like"/>
    <property type="match status" value="1"/>
</dbReference>
<proteinExistence type="inferred from homology"/>
<dbReference type="PANTHER" id="PTHR47268">
    <property type="entry name" value="ACYLPHOSPHATASE"/>
    <property type="match status" value="1"/>
</dbReference>
<evidence type="ECO:0000256" key="1">
    <source>
        <dbReference type="ARBA" id="ARBA00005614"/>
    </source>
</evidence>
<dbReference type="OrthoDB" id="9808093at2"/>
<dbReference type="KEGG" id="chya:V22_35590"/>
<feature type="domain" description="Acylphosphatase-like" evidence="6">
    <location>
        <begin position="7"/>
        <end position="93"/>
    </location>
</feature>
<dbReference type="PROSITE" id="PS00151">
    <property type="entry name" value="ACYLPHOSPHATASE_2"/>
    <property type="match status" value="1"/>
</dbReference>
<dbReference type="Proteomes" id="UP000319976">
    <property type="component" value="Chromosome"/>
</dbReference>
<gene>
    <name evidence="7" type="primary">acyP</name>
    <name evidence="7" type="ORF">V22_35590</name>
</gene>
<organism evidence="7 8">
    <name type="scientific">Calycomorphotria hydatis</name>
    <dbReference type="NCBI Taxonomy" id="2528027"/>
    <lineage>
        <taxon>Bacteria</taxon>
        <taxon>Pseudomonadati</taxon>
        <taxon>Planctomycetota</taxon>
        <taxon>Planctomycetia</taxon>
        <taxon>Planctomycetales</taxon>
        <taxon>Planctomycetaceae</taxon>
        <taxon>Calycomorphotria</taxon>
    </lineage>
</organism>
<dbReference type="InterPro" id="IPR017968">
    <property type="entry name" value="Acylphosphatase_CS"/>
</dbReference>
<evidence type="ECO:0000256" key="5">
    <source>
        <dbReference type="RuleBase" id="RU004168"/>
    </source>
</evidence>
<dbReference type="Pfam" id="PF00708">
    <property type="entry name" value="Acylphosphatase"/>
    <property type="match status" value="1"/>
</dbReference>
<dbReference type="EC" id="3.6.1.7" evidence="2 4"/>
<dbReference type="RefSeq" id="WP_145265273.1">
    <property type="nucleotide sequence ID" value="NZ_CP036316.1"/>
</dbReference>
<comment type="catalytic activity">
    <reaction evidence="3 4">
        <text>an acyl phosphate + H2O = a carboxylate + phosphate + H(+)</text>
        <dbReference type="Rhea" id="RHEA:14965"/>
        <dbReference type="ChEBI" id="CHEBI:15377"/>
        <dbReference type="ChEBI" id="CHEBI:15378"/>
        <dbReference type="ChEBI" id="CHEBI:29067"/>
        <dbReference type="ChEBI" id="CHEBI:43474"/>
        <dbReference type="ChEBI" id="CHEBI:59918"/>
        <dbReference type="EC" id="3.6.1.7"/>
    </reaction>
</comment>
<evidence type="ECO:0000313" key="8">
    <source>
        <dbReference type="Proteomes" id="UP000319976"/>
    </source>
</evidence>
<keyword evidence="8" id="KW-1185">Reference proteome</keyword>
<dbReference type="GO" id="GO:0003998">
    <property type="term" value="F:acylphosphatase activity"/>
    <property type="evidence" value="ECO:0007669"/>
    <property type="project" value="UniProtKB-EC"/>
</dbReference>
<evidence type="ECO:0000259" key="6">
    <source>
        <dbReference type="PROSITE" id="PS51160"/>
    </source>
</evidence>
<accession>A0A517TD45</accession>